<proteinExistence type="predicted"/>
<dbReference type="InterPro" id="IPR050982">
    <property type="entry name" value="Auxin_biosynth/cation_transpt"/>
</dbReference>
<dbReference type="PANTHER" id="PTHR43539:SF78">
    <property type="entry name" value="FLAVIN-CONTAINING MONOOXYGENASE"/>
    <property type="match status" value="1"/>
</dbReference>
<dbReference type="EMBL" id="JACBYQ010000002">
    <property type="protein sequence ID" value="NYE95886.1"/>
    <property type="molecule type" value="Genomic_DNA"/>
</dbReference>
<dbReference type="GO" id="GO:0004497">
    <property type="term" value="F:monooxygenase activity"/>
    <property type="evidence" value="ECO:0007669"/>
    <property type="project" value="TreeGrafter"/>
</dbReference>
<keyword evidence="3" id="KW-1185">Reference proteome</keyword>
<evidence type="ECO:0000256" key="1">
    <source>
        <dbReference type="ARBA" id="ARBA00023002"/>
    </source>
</evidence>
<protein>
    <submittedName>
        <fullName evidence="2">NADPH-dependent 2,4-dienoyl-CoA reductase/sulfur reductase-like enzyme</fullName>
    </submittedName>
</protein>
<dbReference type="RefSeq" id="WP_246279598.1">
    <property type="nucleotide sequence ID" value="NZ_JACBYQ010000002.1"/>
</dbReference>
<accession>A0A7Y9S8E4</accession>
<comment type="caution">
    <text evidence="2">The sequence shown here is derived from an EMBL/GenBank/DDBJ whole genome shotgun (WGS) entry which is preliminary data.</text>
</comment>
<gene>
    <name evidence="2" type="ORF">FHU41_002136</name>
</gene>
<dbReference type="Gene3D" id="3.50.50.60">
    <property type="entry name" value="FAD/NAD(P)-binding domain"/>
    <property type="match status" value="1"/>
</dbReference>
<dbReference type="PANTHER" id="PTHR43539">
    <property type="entry name" value="FLAVIN-BINDING MONOOXYGENASE-LIKE PROTEIN (AFU_ORTHOLOGUE AFUA_4G09220)"/>
    <property type="match status" value="1"/>
</dbReference>
<dbReference type="PRINTS" id="PR00368">
    <property type="entry name" value="FADPNR"/>
</dbReference>
<dbReference type="Pfam" id="PF13738">
    <property type="entry name" value="Pyr_redox_3"/>
    <property type="match status" value="1"/>
</dbReference>
<evidence type="ECO:0000313" key="3">
    <source>
        <dbReference type="Proteomes" id="UP000521748"/>
    </source>
</evidence>
<name>A0A7Y9S8E4_9MICC</name>
<evidence type="ECO:0000313" key="2">
    <source>
        <dbReference type="EMBL" id="NYE95886.1"/>
    </source>
</evidence>
<dbReference type="GO" id="GO:0050660">
    <property type="term" value="F:flavin adenine dinucleotide binding"/>
    <property type="evidence" value="ECO:0007669"/>
    <property type="project" value="TreeGrafter"/>
</dbReference>
<dbReference type="Proteomes" id="UP000521748">
    <property type="component" value="Unassembled WGS sequence"/>
</dbReference>
<reference evidence="2 3" key="1">
    <citation type="submission" date="2020-07" db="EMBL/GenBank/DDBJ databases">
        <title>Sequencing the genomes of 1000 actinobacteria strains.</title>
        <authorList>
            <person name="Klenk H.-P."/>
        </authorList>
    </citation>
    <scope>NUCLEOTIDE SEQUENCE [LARGE SCALE GENOMIC DNA]</scope>
    <source>
        <strain evidence="2 3">DSM 102047</strain>
    </source>
</reference>
<dbReference type="InterPro" id="IPR036188">
    <property type="entry name" value="FAD/NAD-bd_sf"/>
</dbReference>
<sequence>MNQQMAGLPVVVIGAGPVGLATAAHLLENGLTPLVLEAGGQVGAAVTAWGHTRVFSPWQYNIDAAARRLLEPTGWVSPRPTALPTGAELVAEYLKPLAAQLGELVHTGVKVTAVTRDGLDKTRTDGRDSTPFMVRTITADGTIEDVRARAVIDASGTWDTPNPLGAGGLPAPGEEIARAQGFITAPLPDVTGRGRASFANKHTVVVGSGHSAANTLIALGELVKDAPDTKISWIVRNASATNLYGGQDKDGLPARGMLGTRLRKLVDTGIVELHQGFTITSFTPGTHQVNVVGRTAEGETVLEADLVVPAAGFRPDLTILSEVRLDLDPAVEAPTRLGPLIDPEHHSCGTVPAHGATVLAHPEKDFYLVGMKSYGRAPTFLMATGYEQVRSIAAALAGNDEAANQVELNLPETGVCSADTDTSCDTPIMSGEKPTGEGVQAAGSSCCAAAPEPVLIGISTGLAHGRAGHEHN</sequence>
<organism evidence="2 3">
    <name type="scientific">Psychromicrobium silvestre</name>
    <dbReference type="NCBI Taxonomy" id="1645614"/>
    <lineage>
        <taxon>Bacteria</taxon>
        <taxon>Bacillati</taxon>
        <taxon>Actinomycetota</taxon>
        <taxon>Actinomycetes</taxon>
        <taxon>Micrococcales</taxon>
        <taxon>Micrococcaceae</taxon>
        <taxon>Psychromicrobium</taxon>
    </lineage>
</organism>
<dbReference type="AlphaFoldDB" id="A0A7Y9S8E4"/>
<dbReference type="SUPFAM" id="SSF51905">
    <property type="entry name" value="FAD/NAD(P)-binding domain"/>
    <property type="match status" value="1"/>
</dbReference>
<keyword evidence="1" id="KW-0560">Oxidoreductase</keyword>